<dbReference type="EMBL" id="GBRH01166526">
    <property type="protein sequence ID" value="JAE31370.1"/>
    <property type="molecule type" value="Transcribed_RNA"/>
</dbReference>
<sequence length="25" mass="2559">MIVVSVLASSGGFFGRGQSAFKSIL</sequence>
<accession>A0A0A9H2B7</accession>
<organism evidence="1">
    <name type="scientific">Arundo donax</name>
    <name type="common">Giant reed</name>
    <name type="synonym">Donax arundinaceus</name>
    <dbReference type="NCBI Taxonomy" id="35708"/>
    <lineage>
        <taxon>Eukaryota</taxon>
        <taxon>Viridiplantae</taxon>
        <taxon>Streptophyta</taxon>
        <taxon>Embryophyta</taxon>
        <taxon>Tracheophyta</taxon>
        <taxon>Spermatophyta</taxon>
        <taxon>Magnoliopsida</taxon>
        <taxon>Liliopsida</taxon>
        <taxon>Poales</taxon>
        <taxon>Poaceae</taxon>
        <taxon>PACMAD clade</taxon>
        <taxon>Arundinoideae</taxon>
        <taxon>Arundineae</taxon>
        <taxon>Arundo</taxon>
    </lineage>
</organism>
<protein>
    <submittedName>
        <fullName evidence="1">Uncharacterized protein</fullName>
    </submittedName>
</protein>
<name>A0A0A9H2B7_ARUDO</name>
<reference evidence="1" key="2">
    <citation type="journal article" date="2015" name="Data Brief">
        <title>Shoot transcriptome of the giant reed, Arundo donax.</title>
        <authorList>
            <person name="Barrero R.A."/>
            <person name="Guerrero F.D."/>
            <person name="Moolhuijzen P."/>
            <person name="Goolsby J.A."/>
            <person name="Tidwell J."/>
            <person name="Bellgard S.E."/>
            <person name="Bellgard M.I."/>
        </authorList>
    </citation>
    <scope>NUCLEOTIDE SEQUENCE</scope>
    <source>
        <tissue evidence="1">Shoot tissue taken approximately 20 cm above the soil surface</tissue>
    </source>
</reference>
<evidence type="ECO:0000313" key="1">
    <source>
        <dbReference type="EMBL" id="JAE31370.1"/>
    </source>
</evidence>
<reference evidence="1" key="1">
    <citation type="submission" date="2014-09" db="EMBL/GenBank/DDBJ databases">
        <authorList>
            <person name="Magalhaes I.L.F."/>
            <person name="Oliveira U."/>
            <person name="Santos F.R."/>
            <person name="Vidigal T.H.D.A."/>
            <person name="Brescovit A.D."/>
            <person name="Santos A.J."/>
        </authorList>
    </citation>
    <scope>NUCLEOTIDE SEQUENCE</scope>
    <source>
        <tissue evidence="1">Shoot tissue taken approximately 20 cm above the soil surface</tissue>
    </source>
</reference>
<dbReference type="AlphaFoldDB" id="A0A0A9H2B7"/>
<proteinExistence type="predicted"/>